<dbReference type="PROSITE" id="PS00061">
    <property type="entry name" value="ADH_SHORT"/>
    <property type="match status" value="1"/>
</dbReference>
<comment type="similarity">
    <text evidence="1">Belongs to the short-chain dehydrogenases/reductases (SDR) family.</text>
</comment>
<dbReference type="EMBL" id="FNZR01000003">
    <property type="protein sequence ID" value="SEK99926.1"/>
    <property type="molecule type" value="Genomic_DNA"/>
</dbReference>
<protein>
    <submittedName>
        <fullName evidence="3">NAD(P)-dependent dehydrogenase, short-chain alcohol dehydrogenase family</fullName>
    </submittedName>
</protein>
<dbReference type="CDD" id="cd05233">
    <property type="entry name" value="SDR_c"/>
    <property type="match status" value="1"/>
</dbReference>
<reference evidence="4" key="1">
    <citation type="submission" date="2016-10" db="EMBL/GenBank/DDBJ databases">
        <authorList>
            <person name="Varghese N."/>
            <person name="Submissions S."/>
        </authorList>
    </citation>
    <scope>NUCLEOTIDE SEQUENCE [LARGE SCALE GENOMIC DNA]</scope>
    <source>
        <strain evidence="4">Jip14</strain>
    </source>
</reference>
<dbReference type="RefSeq" id="WP_218145375.1">
    <property type="nucleotide sequence ID" value="NZ_FNZR01000003.1"/>
</dbReference>
<gene>
    <name evidence="3" type="ORF">SAMN05421740_103206</name>
</gene>
<dbReference type="InterPro" id="IPR002347">
    <property type="entry name" value="SDR_fam"/>
</dbReference>
<organism evidence="3 4">
    <name type="scientific">Parapedobacter koreensis</name>
    <dbReference type="NCBI Taxonomy" id="332977"/>
    <lineage>
        <taxon>Bacteria</taxon>
        <taxon>Pseudomonadati</taxon>
        <taxon>Bacteroidota</taxon>
        <taxon>Sphingobacteriia</taxon>
        <taxon>Sphingobacteriales</taxon>
        <taxon>Sphingobacteriaceae</taxon>
        <taxon>Parapedobacter</taxon>
    </lineage>
</organism>
<dbReference type="STRING" id="332977.SAMN05421740_103206"/>
<dbReference type="SUPFAM" id="SSF51735">
    <property type="entry name" value="NAD(P)-binding Rossmann-fold domains"/>
    <property type="match status" value="1"/>
</dbReference>
<evidence type="ECO:0000313" key="4">
    <source>
        <dbReference type="Proteomes" id="UP000198916"/>
    </source>
</evidence>
<dbReference type="PRINTS" id="PR00081">
    <property type="entry name" value="GDHRDH"/>
</dbReference>
<dbReference type="InterPro" id="IPR057326">
    <property type="entry name" value="KR_dom"/>
</dbReference>
<keyword evidence="4" id="KW-1185">Reference proteome</keyword>
<dbReference type="AlphaFoldDB" id="A0A1H7LM08"/>
<evidence type="ECO:0000313" key="3">
    <source>
        <dbReference type="EMBL" id="SEK99926.1"/>
    </source>
</evidence>
<proteinExistence type="inferred from homology"/>
<dbReference type="PANTHER" id="PTHR43943">
    <property type="entry name" value="DEHYDROGENASE/REDUCTASE (SDR FAMILY) MEMBER 4"/>
    <property type="match status" value="1"/>
</dbReference>
<dbReference type="Gene3D" id="3.40.50.720">
    <property type="entry name" value="NAD(P)-binding Rossmann-like Domain"/>
    <property type="match status" value="1"/>
</dbReference>
<dbReference type="Pfam" id="PF13561">
    <property type="entry name" value="adh_short_C2"/>
    <property type="match status" value="1"/>
</dbReference>
<dbReference type="PANTHER" id="PTHR43943:SF2">
    <property type="entry name" value="DEHYDROGENASE_REDUCTASE 4"/>
    <property type="match status" value="1"/>
</dbReference>
<dbReference type="FunFam" id="3.40.50.720:FF:000084">
    <property type="entry name" value="Short-chain dehydrogenase reductase"/>
    <property type="match status" value="1"/>
</dbReference>
<dbReference type="InterPro" id="IPR020904">
    <property type="entry name" value="Sc_DH/Rdtase_CS"/>
</dbReference>
<feature type="domain" description="Ketoreductase" evidence="2">
    <location>
        <begin position="5"/>
        <end position="177"/>
    </location>
</feature>
<evidence type="ECO:0000256" key="1">
    <source>
        <dbReference type="ARBA" id="ARBA00006484"/>
    </source>
</evidence>
<accession>A0A1H7LM08</accession>
<dbReference type="PRINTS" id="PR00080">
    <property type="entry name" value="SDRFAMILY"/>
</dbReference>
<dbReference type="InterPro" id="IPR036291">
    <property type="entry name" value="NAD(P)-bd_dom_sf"/>
</dbReference>
<dbReference type="SMART" id="SM00822">
    <property type="entry name" value="PKS_KR"/>
    <property type="match status" value="1"/>
</dbReference>
<sequence>MLTNKIALITGGNSGIGYATAEVLKAQGADVIITGRREQALQEAAASLGVKGYVADQSKLADIEQLAAQVKGDYGRVDILFINAGISKVFPIEGADESQLDEIMDINFKGAFFTLSRFIPLLPDGATVIFLSSIVAQFYGHSSSIYSASKAALNAVMKTAALELAPRKIRVNAVSPGPTKTEVMAKSGYPEEVLRQTREGLISRIPLHRMAEAEEIGKLVAFLASADNAAFITGSEFVIDGGITI</sequence>
<name>A0A1H7LM08_9SPHI</name>
<dbReference type="Proteomes" id="UP000198916">
    <property type="component" value="Unassembled WGS sequence"/>
</dbReference>
<evidence type="ECO:0000259" key="2">
    <source>
        <dbReference type="SMART" id="SM00822"/>
    </source>
</evidence>